<feature type="compositionally biased region" description="Polar residues" evidence="1">
    <location>
        <begin position="1037"/>
        <end position="1046"/>
    </location>
</feature>
<protein>
    <submittedName>
        <fullName evidence="3">Centrosomal protein of 76 kDa</fullName>
    </submittedName>
</protein>
<dbReference type="Pfam" id="PF24656">
    <property type="entry name" value="CEPT76_peptidase"/>
    <property type="match status" value="1"/>
</dbReference>
<dbReference type="PANTHER" id="PTHR46436:SF2">
    <property type="entry name" value="CHROMOSOME UNDETERMINED SCAFFOLD_119, WHOLE GENOME SHOTGUN SEQUENCE"/>
    <property type="match status" value="1"/>
</dbReference>
<dbReference type="Gene3D" id="3.10.620.30">
    <property type="match status" value="1"/>
</dbReference>
<dbReference type="InterPro" id="IPR000008">
    <property type="entry name" value="C2_dom"/>
</dbReference>
<feature type="compositionally biased region" description="Basic residues" evidence="1">
    <location>
        <begin position="1014"/>
        <end position="1033"/>
    </location>
</feature>
<comment type="caution">
    <text evidence="3">The sequence shown here is derived from an EMBL/GenBank/DDBJ whole genome shotgun (WGS) entry which is preliminary data.</text>
</comment>
<dbReference type="InterPro" id="IPR056288">
    <property type="entry name" value="CEP76_C"/>
</dbReference>
<feature type="compositionally biased region" description="Basic residues" evidence="1">
    <location>
        <begin position="736"/>
        <end position="749"/>
    </location>
</feature>
<dbReference type="Pfam" id="PF24652">
    <property type="entry name" value="CEP76_C"/>
    <property type="match status" value="1"/>
</dbReference>
<dbReference type="SMART" id="SM00239">
    <property type="entry name" value="C2"/>
    <property type="match status" value="2"/>
</dbReference>
<dbReference type="Pfam" id="PF00168">
    <property type="entry name" value="C2"/>
    <property type="match status" value="2"/>
</dbReference>
<keyword evidence="4" id="KW-1185">Reference proteome</keyword>
<proteinExistence type="predicted"/>
<evidence type="ECO:0000313" key="3">
    <source>
        <dbReference type="EMBL" id="KAJ6251244.1"/>
    </source>
</evidence>
<organism evidence="3 4">
    <name type="scientific">Anaeramoeba flamelloides</name>
    <dbReference type="NCBI Taxonomy" id="1746091"/>
    <lineage>
        <taxon>Eukaryota</taxon>
        <taxon>Metamonada</taxon>
        <taxon>Anaeramoebidae</taxon>
        <taxon>Anaeramoeba</taxon>
    </lineage>
</organism>
<name>A0ABQ8Z375_9EUKA</name>
<dbReference type="CDD" id="cd00030">
    <property type="entry name" value="C2"/>
    <property type="match status" value="1"/>
</dbReference>
<feature type="compositionally biased region" description="Acidic residues" evidence="1">
    <location>
        <begin position="770"/>
        <end position="780"/>
    </location>
</feature>
<feature type="region of interest" description="Disordered" evidence="1">
    <location>
        <begin position="1"/>
        <end position="60"/>
    </location>
</feature>
<feature type="compositionally biased region" description="Acidic residues" evidence="1">
    <location>
        <begin position="49"/>
        <end position="58"/>
    </location>
</feature>
<evidence type="ECO:0000313" key="4">
    <source>
        <dbReference type="Proteomes" id="UP001150062"/>
    </source>
</evidence>
<dbReference type="Gene3D" id="2.60.40.150">
    <property type="entry name" value="C2 domain"/>
    <property type="match status" value="2"/>
</dbReference>
<dbReference type="InterPro" id="IPR035892">
    <property type="entry name" value="C2_domain_sf"/>
</dbReference>
<feature type="domain" description="C2" evidence="2">
    <location>
        <begin position="195"/>
        <end position="328"/>
    </location>
</feature>
<feature type="domain" description="C2" evidence="2">
    <location>
        <begin position="361"/>
        <end position="489"/>
    </location>
</feature>
<dbReference type="InterPro" id="IPR056290">
    <property type="entry name" value="CEPT76/DRC7_peptidase-like_dom"/>
</dbReference>
<dbReference type="EMBL" id="JAOAOG010000065">
    <property type="protein sequence ID" value="KAJ6251244.1"/>
    <property type="molecule type" value="Genomic_DNA"/>
</dbReference>
<evidence type="ECO:0000256" key="1">
    <source>
        <dbReference type="SAM" id="MobiDB-lite"/>
    </source>
</evidence>
<evidence type="ECO:0000259" key="2">
    <source>
        <dbReference type="PROSITE" id="PS50004"/>
    </source>
</evidence>
<feature type="region of interest" description="Disordered" evidence="1">
    <location>
        <begin position="998"/>
        <end position="1057"/>
    </location>
</feature>
<dbReference type="PROSITE" id="PS50004">
    <property type="entry name" value="C2"/>
    <property type="match status" value="2"/>
</dbReference>
<feature type="compositionally biased region" description="Basic and acidic residues" evidence="1">
    <location>
        <begin position="998"/>
        <end position="1013"/>
    </location>
</feature>
<dbReference type="Proteomes" id="UP001150062">
    <property type="component" value="Unassembled WGS sequence"/>
</dbReference>
<feature type="region of interest" description="Disordered" evidence="1">
    <location>
        <begin position="730"/>
        <end position="785"/>
    </location>
</feature>
<reference evidence="3" key="1">
    <citation type="submission" date="2022-08" db="EMBL/GenBank/DDBJ databases">
        <title>Novel sulfate-reducing endosymbionts in the free-living metamonad Anaeramoeba.</title>
        <authorList>
            <person name="Jerlstrom-Hultqvist J."/>
            <person name="Cepicka I."/>
            <person name="Gallot-Lavallee L."/>
            <person name="Salas-Leiva D."/>
            <person name="Curtis B.A."/>
            <person name="Zahonova K."/>
            <person name="Pipaliya S."/>
            <person name="Dacks J."/>
            <person name="Roger A.J."/>
        </authorList>
    </citation>
    <scope>NUCLEOTIDE SEQUENCE</scope>
    <source>
        <strain evidence="3">Schooner1</strain>
    </source>
</reference>
<accession>A0ABQ8Z375</accession>
<dbReference type="PANTHER" id="PTHR46436">
    <property type="entry name" value="CENTROSOMAL PROTEIN OF 76 KDA"/>
    <property type="match status" value="1"/>
</dbReference>
<gene>
    <name evidence="3" type="ORF">M0813_15201</name>
</gene>
<dbReference type="InterPro" id="IPR052299">
    <property type="entry name" value="CEP76"/>
</dbReference>
<dbReference type="SUPFAM" id="SSF49562">
    <property type="entry name" value="C2 domain (Calcium/lipid-binding domain, CaLB)"/>
    <property type="match status" value="2"/>
</dbReference>
<feature type="compositionally biased region" description="Acidic residues" evidence="1">
    <location>
        <begin position="1047"/>
        <end position="1057"/>
    </location>
</feature>
<sequence length="1057" mass="121778">MSTSESSDQEKKGLLQNDEKKIVLEGGTSSSEEENNLSLEPQSMIIKQDEDEEEEEELPGPKFKLVIRNITIRQHTVKSPKIRFTFGGNFKVVDSRHKGGKIEEIGEKGKQFTTSNCEVDTGGSGGVFKNTFIKYKRFNNYEDLEDQELTVELITAGCCKIATQGSAKINLLELANSHIQREVQTEIHQKGKHKITGKVSFHCYLQEVWNFNLHFYQFEGINLLGNQNDQEPDPQIKLKIKSAFLNIFRRDKNWTNRDCKSEPELNTKNPRWEEIGNITYRGIFSELENEDLLCEVFNHNTLKSSTKMGESLIEMRGFLDYGLLEGPLVLTKSSNVKNESTGSKEKQISKTEGGTIKGLVEVEELPPHQQYGDIIILKPGRTYIGVHLIRGVNLRSADPNGFSDPFVIVEFGGFKQRTKVIYRSLDPIWEETLYFSIKVGLLTEQNIGKKGNIKVMVFDDDEAGDDFLGSCEIELKDIVTSPQGKAGKGPNECQTRVLNERYSLYYNGEETEQKVDLKAWFVPDVPSSFKFENIQKKQTKTKLKKSFAKRETAWRQGIPEKNLEEGDYEIKGADEDYCERFIPTFMFKMDLPRDLRDRKVIARTVKCFTYENDEITFGGRRDVWCSPNFFLSLMKGSQEEHAALHVSMLLGVDIDAYLCQGKTKNGEEHYWVMIRENNGTITFVECSTGKEYHLENKWKGIPEIEIDPKDKKKNKKNKQKKINLIESSDDELETKKTKKKKKEDKKKQSKKIELESSGDEKDDEKKKEGEEDEEDEEPEPEPIKDELILPYMTIEIIANHENLWGNINETMDPAEILYDLENKKSWHPFVDPDEGFSKEVKPFYEACRLGPRSSEGRAKGFAIRIRKEVIAGYTNFRHGKNLKTAFLKKFTPVIESGLDYYEKKAVGNLDEEDEKNYKIWRGKITELCPQGYIFDAFTINFTYVDPTRIRNWIMEKYDFHKEEDINTVFACGAYVQPYFGRVSSVWVMLCVMRVKPKTEGEKEEENKKDEKKDKKEKKSKKKDKTSKTKKPKSKGNQLSTPLLNDETSSEDDELGKN</sequence>
<feature type="compositionally biased region" description="Basic and acidic residues" evidence="1">
    <location>
        <begin position="8"/>
        <end position="23"/>
    </location>
</feature>